<evidence type="ECO:0000256" key="5">
    <source>
        <dbReference type="ARBA" id="ARBA00023028"/>
    </source>
</evidence>
<dbReference type="Proteomes" id="UP000825002">
    <property type="component" value="Unassembled WGS sequence"/>
</dbReference>
<keyword evidence="10" id="KW-1185">Reference proteome</keyword>
<keyword evidence="5" id="KW-0800">Toxin</keyword>
<feature type="repeat" description="ANK" evidence="8">
    <location>
        <begin position="132"/>
        <end position="164"/>
    </location>
</feature>
<keyword evidence="6 8" id="KW-0040">ANK repeat</keyword>
<keyword evidence="5" id="KW-0638">Presynaptic neurotoxin</keyword>
<proteinExistence type="predicted"/>
<dbReference type="Pfam" id="PF12796">
    <property type="entry name" value="Ank_2"/>
    <property type="match status" value="3"/>
</dbReference>
<name>A0ABQ7S9Q6_9ACAR</name>
<evidence type="ECO:0000256" key="7">
    <source>
        <dbReference type="ARBA" id="ARBA00023298"/>
    </source>
</evidence>
<dbReference type="PANTHER" id="PTHR24126">
    <property type="entry name" value="ANKYRIN REPEAT, PH AND SEC7 DOMAIN CONTAINING PROTEIN SECG-RELATED"/>
    <property type="match status" value="1"/>
</dbReference>
<comment type="subcellular location">
    <subcellularLocation>
        <location evidence="1">Target cell membrane</location>
    </subcellularLocation>
</comment>
<dbReference type="SUPFAM" id="SSF48403">
    <property type="entry name" value="Ankyrin repeat"/>
    <property type="match status" value="1"/>
</dbReference>
<keyword evidence="2" id="KW-0268">Exocytosis</keyword>
<feature type="repeat" description="ANK" evidence="8">
    <location>
        <begin position="304"/>
        <end position="335"/>
    </location>
</feature>
<evidence type="ECO:0000313" key="9">
    <source>
        <dbReference type="EMBL" id="KAG9510170.1"/>
    </source>
</evidence>
<evidence type="ECO:0000256" key="1">
    <source>
        <dbReference type="ARBA" id="ARBA00004175"/>
    </source>
</evidence>
<dbReference type="EMBL" id="JAIFTH010000216">
    <property type="protein sequence ID" value="KAG9510170.1"/>
    <property type="molecule type" value="Genomic_DNA"/>
</dbReference>
<evidence type="ECO:0000313" key="10">
    <source>
        <dbReference type="Proteomes" id="UP000825002"/>
    </source>
</evidence>
<dbReference type="PROSITE" id="PS50088">
    <property type="entry name" value="ANK_REPEAT"/>
    <property type="match status" value="6"/>
</dbReference>
<protein>
    <submittedName>
        <fullName evidence="9">Ankyrin-2</fullName>
    </submittedName>
</protein>
<dbReference type="Gene3D" id="1.25.40.20">
    <property type="entry name" value="Ankyrin repeat-containing domain"/>
    <property type="match status" value="2"/>
</dbReference>
<feature type="repeat" description="ANK" evidence="8">
    <location>
        <begin position="266"/>
        <end position="298"/>
    </location>
</feature>
<keyword evidence="7" id="KW-1053">Target membrane</keyword>
<reference evidence="9 10" key="1">
    <citation type="submission" date="2020-10" db="EMBL/GenBank/DDBJ databases">
        <authorList>
            <person name="Klimov P.B."/>
            <person name="Dyachkov S.M."/>
            <person name="Chetverikov P.E."/>
        </authorList>
    </citation>
    <scope>NUCLEOTIDE SEQUENCE [LARGE SCALE GENOMIC DNA]</scope>
    <source>
        <strain evidence="9">BMOC 18-1129-001#AD2665</strain>
        <tissue evidence="9">Entire mites</tissue>
    </source>
</reference>
<gene>
    <name evidence="9" type="primary">ANK2</name>
    <name evidence="9" type="ORF">GZH46_01298</name>
</gene>
<keyword evidence="7" id="KW-0472">Membrane</keyword>
<evidence type="ECO:0000256" key="8">
    <source>
        <dbReference type="PROSITE-ProRule" id="PRU00023"/>
    </source>
</evidence>
<keyword evidence="5" id="KW-0528">Neurotoxin</keyword>
<comment type="caution">
    <text evidence="9">The sequence shown here is derived from an EMBL/GenBank/DDBJ whole genome shotgun (WGS) entry which is preliminary data.</text>
</comment>
<evidence type="ECO:0000256" key="6">
    <source>
        <dbReference type="ARBA" id="ARBA00023043"/>
    </source>
</evidence>
<dbReference type="PRINTS" id="PR01415">
    <property type="entry name" value="ANKYRIN"/>
</dbReference>
<feature type="repeat" description="ANK" evidence="8">
    <location>
        <begin position="59"/>
        <end position="91"/>
    </location>
</feature>
<feature type="non-terminal residue" evidence="9">
    <location>
        <position position="464"/>
    </location>
</feature>
<dbReference type="InterPro" id="IPR002110">
    <property type="entry name" value="Ankyrin_rpt"/>
</dbReference>
<keyword evidence="3" id="KW-1052">Target cell membrane</keyword>
<dbReference type="SMART" id="SM00248">
    <property type="entry name" value="ANK"/>
    <property type="match status" value="7"/>
</dbReference>
<evidence type="ECO:0000256" key="2">
    <source>
        <dbReference type="ARBA" id="ARBA00022483"/>
    </source>
</evidence>
<accession>A0ABQ7S9Q6</accession>
<keyword evidence="4" id="KW-0677">Repeat</keyword>
<dbReference type="InterPro" id="IPR036770">
    <property type="entry name" value="Ankyrin_rpt-contain_sf"/>
</dbReference>
<feature type="non-terminal residue" evidence="9">
    <location>
        <position position="1"/>
    </location>
</feature>
<evidence type="ECO:0000256" key="3">
    <source>
        <dbReference type="ARBA" id="ARBA00022537"/>
    </source>
</evidence>
<dbReference type="PANTHER" id="PTHR24126:SF14">
    <property type="entry name" value="ANK_REP_REGION DOMAIN-CONTAINING PROTEIN"/>
    <property type="match status" value="1"/>
</dbReference>
<dbReference type="PROSITE" id="PS50297">
    <property type="entry name" value="ANK_REP_REGION"/>
    <property type="match status" value="5"/>
</dbReference>
<evidence type="ECO:0000256" key="4">
    <source>
        <dbReference type="ARBA" id="ARBA00022737"/>
    </source>
</evidence>
<organism evidence="9 10">
    <name type="scientific">Fragariocoptes setiger</name>
    <dbReference type="NCBI Taxonomy" id="1670756"/>
    <lineage>
        <taxon>Eukaryota</taxon>
        <taxon>Metazoa</taxon>
        <taxon>Ecdysozoa</taxon>
        <taxon>Arthropoda</taxon>
        <taxon>Chelicerata</taxon>
        <taxon>Arachnida</taxon>
        <taxon>Acari</taxon>
        <taxon>Acariformes</taxon>
        <taxon>Trombidiformes</taxon>
        <taxon>Prostigmata</taxon>
        <taxon>Eupodina</taxon>
        <taxon>Eriophyoidea</taxon>
        <taxon>Phytoptidae</taxon>
        <taxon>Fragariocoptes</taxon>
    </lineage>
</organism>
<feature type="repeat" description="ANK" evidence="8">
    <location>
        <begin position="196"/>
        <end position="229"/>
    </location>
</feature>
<feature type="repeat" description="ANK" evidence="8">
    <location>
        <begin position="92"/>
        <end position="124"/>
    </location>
</feature>
<dbReference type="Pfam" id="PF00023">
    <property type="entry name" value="Ank"/>
    <property type="match status" value="1"/>
</dbReference>
<sequence>IFIITAVITEDIMDKMTDKTTQDCKLQRDLADTISRLGPLDDIRILLACGARVNEPVTQGLMPIHYAAYQKYDEAVRLLLLRGCDINAMDDNGYTPLHLCAERGYYDLLEMLIKNGAKVRFTDIQRPAGASIADEPLSLAIKRGHLECAELLLKHGADPNARYFLGSEINLVSILKISAIELLLRYGANPDSRDRSGLTPLMKAARHPQGYATVKLLIDYGADVNDIAGERHDYRTVLHHSIFSGNIGLIRLLLYSGARYPNFCFDKPSPLDIAIIGGRPDIARLLIEFGANVNSGANTTIGLPLHTALTQRVDNKREIVKLLLDSGANVNSITVSESRNLGPPLLDYLHSFNARELRRRSSSNPAQSFNHSNNNCNTDNYNDELDIEIIRTLLQYGARVIFKNPSSDPLGLIKELERVANGLTNLLVHLLLDAAEKIDWSELSQSERLWPMVSHLCCIMHPDI</sequence>